<dbReference type="SUPFAM" id="SSF55874">
    <property type="entry name" value="ATPase domain of HSP90 chaperone/DNA topoisomerase II/histidine kinase"/>
    <property type="match status" value="1"/>
</dbReference>
<dbReference type="PRINTS" id="PR00344">
    <property type="entry name" value="BCTRLSENSOR"/>
</dbReference>
<evidence type="ECO:0000256" key="2">
    <source>
        <dbReference type="ARBA" id="ARBA00012438"/>
    </source>
</evidence>
<dbReference type="Gene3D" id="3.30.565.10">
    <property type="entry name" value="Histidine kinase-like ATPase, C-terminal domain"/>
    <property type="match status" value="1"/>
</dbReference>
<dbReference type="InterPro" id="IPR004358">
    <property type="entry name" value="Sig_transdc_His_kin-like_C"/>
</dbReference>
<dbReference type="CDD" id="cd00082">
    <property type="entry name" value="HisKA"/>
    <property type="match status" value="1"/>
</dbReference>
<dbReference type="InterPro" id="IPR050351">
    <property type="entry name" value="BphY/WalK/GraS-like"/>
</dbReference>
<keyword evidence="9" id="KW-1185">Reference proteome</keyword>
<dbReference type="SUPFAM" id="SSF47384">
    <property type="entry name" value="Homodimeric domain of signal transducing histidine kinase"/>
    <property type="match status" value="1"/>
</dbReference>
<dbReference type="Pfam" id="PF00512">
    <property type="entry name" value="HisKA"/>
    <property type="match status" value="1"/>
</dbReference>
<dbReference type="SMART" id="SM00387">
    <property type="entry name" value="HATPase_c"/>
    <property type="match status" value="1"/>
</dbReference>
<dbReference type="InterPro" id="IPR005467">
    <property type="entry name" value="His_kinase_dom"/>
</dbReference>
<evidence type="ECO:0000256" key="5">
    <source>
        <dbReference type="ARBA" id="ARBA00022777"/>
    </source>
</evidence>
<keyword evidence="4" id="KW-0808">Transferase</keyword>
<evidence type="ECO:0000313" key="8">
    <source>
        <dbReference type="EMBL" id="MDR7208405.1"/>
    </source>
</evidence>
<dbReference type="EC" id="2.7.13.3" evidence="2"/>
<dbReference type="Gene3D" id="1.10.287.130">
    <property type="match status" value="1"/>
</dbReference>
<evidence type="ECO:0000259" key="7">
    <source>
        <dbReference type="PROSITE" id="PS50109"/>
    </source>
</evidence>
<sequence>MEPEKVISCTLSKVSEEETNHTAELILVNKNLTLQIQDNEKRTAELVVANTEIALQNKEKEKREAELVIANTELDFQNQEKEKRAAELVIANTELAFQNKEKEKREAELIIANTELAFQNQEKEKRAAELVIANKELEFQNKEKEKRAAELLIANNELIFQNNEKEKRANELVLAYKELEAFTYISNHHLQEPLRKIHFFSDRILTDEHQNLSEKGQYYFERIGVSASHMQTLINDLLTYSRTNVAERKFENTNLNSIIIKVLEDLEDDIKLKNAVIEVSGLCKAHVIPSQFHQLICNLISNSLKFSRPEKTPHITIQSHYTKPDTNTLSSTNDYCHIIISDNGIGFDPQFENRIFEIFQQLHSRTDYKGTGIGLAIVKKNLENHNGIITASGKENQGAKFDIYIPVENN</sequence>
<dbReference type="PROSITE" id="PS50109">
    <property type="entry name" value="HIS_KIN"/>
    <property type="match status" value="1"/>
</dbReference>
<evidence type="ECO:0000256" key="3">
    <source>
        <dbReference type="ARBA" id="ARBA00022553"/>
    </source>
</evidence>
<accession>A0ABU1Y422</accession>
<dbReference type="PANTHER" id="PTHR42878:SF15">
    <property type="entry name" value="BACTERIOPHYTOCHROME"/>
    <property type="match status" value="1"/>
</dbReference>
<dbReference type="Pfam" id="PF02518">
    <property type="entry name" value="HATPase_c"/>
    <property type="match status" value="1"/>
</dbReference>
<evidence type="ECO:0000256" key="1">
    <source>
        <dbReference type="ARBA" id="ARBA00000085"/>
    </source>
</evidence>
<keyword evidence="5 8" id="KW-0418">Kinase</keyword>
<dbReference type="RefSeq" id="WP_310277072.1">
    <property type="nucleotide sequence ID" value="NZ_JAVDWQ010000001.1"/>
</dbReference>
<evidence type="ECO:0000313" key="9">
    <source>
        <dbReference type="Proteomes" id="UP001269081"/>
    </source>
</evidence>
<comment type="catalytic activity">
    <reaction evidence="1">
        <text>ATP + protein L-histidine = ADP + protein N-phospho-L-histidine.</text>
        <dbReference type="EC" id="2.7.13.3"/>
    </reaction>
</comment>
<reference evidence="8 9" key="1">
    <citation type="submission" date="2023-07" db="EMBL/GenBank/DDBJ databases">
        <title>Sorghum-associated microbial communities from plants grown in Nebraska, USA.</title>
        <authorList>
            <person name="Schachtman D."/>
        </authorList>
    </citation>
    <scope>NUCLEOTIDE SEQUENCE [LARGE SCALE GENOMIC DNA]</scope>
    <source>
        <strain evidence="8 9">4129</strain>
    </source>
</reference>
<protein>
    <recommendedName>
        <fullName evidence="2">histidine kinase</fullName>
        <ecNumber evidence="2">2.7.13.3</ecNumber>
    </recommendedName>
</protein>
<dbReference type="InterPro" id="IPR003594">
    <property type="entry name" value="HATPase_dom"/>
</dbReference>
<organism evidence="8 9">
    <name type="scientific">Flavobacterium piscis</name>
    <dbReference type="NCBI Taxonomy" id="1114874"/>
    <lineage>
        <taxon>Bacteria</taxon>
        <taxon>Pseudomonadati</taxon>
        <taxon>Bacteroidota</taxon>
        <taxon>Flavobacteriia</taxon>
        <taxon>Flavobacteriales</taxon>
        <taxon>Flavobacteriaceae</taxon>
        <taxon>Flavobacterium</taxon>
    </lineage>
</organism>
<keyword evidence="6" id="KW-0175">Coiled coil</keyword>
<feature type="coiled-coil region" evidence="6">
    <location>
        <begin position="41"/>
        <end position="154"/>
    </location>
</feature>
<dbReference type="InterPro" id="IPR036097">
    <property type="entry name" value="HisK_dim/P_sf"/>
</dbReference>
<dbReference type="InterPro" id="IPR036890">
    <property type="entry name" value="HATPase_C_sf"/>
</dbReference>
<dbReference type="InterPro" id="IPR003661">
    <property type="entry name" value="HisK_dim/P_dom"/>
</dbReference>
<comment type="caution">
    <text evidence="8">The sequence shown here is derived from an EMBL/GenBank/DDBJ whole genome shotgun (WGS) entry which is preliminary data.</text>
</comment>
<evidence type="ECO:0000256" key="6">
    <source>
        <dbReference type="SAM" id="Coils"/>
    </source>
</evidence>
<keyword evidence="3" id="KW-0597">Phosphoprotein</keyword>
<proteinExistence type="predicted"/>
<feature type="domain" description="Histidine kinase" evidence="7">
    <location>
        <begin position="185"/>
        <end position="409"/>
    </location>
</feature>
<dbReference type="Proteomes" id="UP001269081">
    <property type="component" value="Unassembled WGS sequence"/>
</dbReference>
<dbReference type="GO" id="GO:0016301">
    <property type="term" value="F:kinase activity"/>
    <property type="evidence" value="ECO:0007669"/>
    <property type="project" value="UniProtKB-KW"/>
</dbReference>
<gene>
    <name evidence="8" type="ORF">J2W48_000326</name>
</gene>
<name>A0ABU1Y422_9FLAO</name>
<dbReference type="PANTHER" id="PTHR42878">
    <property type="entry name" value="TWO-COMPONENT HISTIDINE KINASE"/>
    <property type="match status" value="1"/>
</dbReference>
<dbReference type="EMBL" id="JAVDWQ010000001">
    <property type="protein sequence ID" value="MDR7208405.1"/>
    <property type="molecule type" value="Genomic_DNA"/>
</dbReference>
<evidence type="ECO:0000256" key="4">
    <source>
        <dbReference type="ARBA" id="ARBA00022679"/>
    </source>
</evidence>